<dbReference type="AlphaFoldDB" id="A0A7X6IAA8"/>
<keyword evidence="2" id="KW-1185">Reference proteome</keyword>
<accession>A0A7X6IAA8</accession>
<comment type="caution">
    <text evidence="1">The sequence shown here is derived from an EMBL/GenBank/DDBJ whole genome shotgun (WGS) entry which is preliminary data.</text>
</comment>
<gene>
    <name evidence="1" type="ORF">MNODULE_05405</name>
</gene>
<name>A0A7X6IAA8_9BACT</name>
<sequence>MTRSSRDEIKDGHVWNGYDYSLQVWVVNGVVRDCSHPDEMKKGDCCSAKRLAGQRITEIPGAEKRDERIEEEPMWGPLCRVVGQLNLSAFMYMGRVQAGEKRIFLYKHILTRRYLNLDSGGKAYRYDSGAYIQIDLDEALARAFGSHD</sequence>
<proteinExistence type="predicted"/>
<protein>
    <submittedName>
        <fullName evidence="1">Uncharacterized protein</fullName>
    </submittedName>
</protein>
<dbReference type="Proteomes" id="UP000534783">
    <property type="component" value="Unassembled WGS sequence"/>
</dbReference>
<dbReference type="RefSeq" id="WP_168058441.1">
    <property type="nucleotide sequence ID" value="NZ_VTOW01000001.1"/>
</dbReference>
<organism evidence="1 2">
    <name type="scientific">Candidatus Manganitrophus noduliformans</name>
    <dbReference type="NCBI Taxonomy" id="2606439"/>
    <lineage>
        <taxon>Bacteria</taxon>
        <taxon>Pseudomonadati</taxon>
        <taxon>Nitrospirota</taxon>
        <taxon>Nitrospiria</taxon>
        <taxon>Candidatus Troglogloeales</taxon>
        <taxon>Candidatus Manganitrophaceae</taxon>
        <taxon>Candidatus Manganitrophus</taxon>
    </lineage>
</organism>
<reference evidence="1 2" key="1">
    <citation type="journal article" date="2020" name="Nature">
        <title>Bacterial chemolithoautotrophy via manganese oxidation.</title>
        <authorList>
            <person name="Yu H."/>
            <person name="Leadbetter J.R."/>
        </authorList>
    </citation>
    <scope>NUCLEOTIDE SEQUENCE [LARGE SCALE GENOMIC DNA]</scope>
    <source>
        <strain evidence="1 2">Mn-1</strain>
    </source>
</reference>
<evidence type="ECO:0000313" key="1">
    <source>
        <dbReference type="EMBL" id="NKE70179.1"/>
    </source>
</evidence>
<evidence type="ECO:0000313" key="2">
    <source>
        <dbReference type="Proteomes" id="UP000534783"/>
    </source>
</evidence>
<dbReference type="EMBL" id="VTOW01000001">
    <property type="protein sequence ID" value="NKE70179.1"/>
    <property type="molecule type" value="Genomic_DNA"/>
</dbReference>